<comment type="caution">
    <text evidence="3">The sequence shown here is derived from an EMBL/GenBank/DDBJ whole genome shotgun (WGS) entry which is preliminary data.</text>
</comment>
<feature type="transmembrane region" description="Helical" evidence="2">
    <location>
        <begin position="120"/>
        <end position="140"/>
    </location>
</feature>
<name>A0A261EVR1_9BIFI</name>
<accession>A0A261EVR1</accession>
<sequence>MGGRGACAPAHTGMKTATGDIDAALSAVNARLKAGAGLQEAFEDCAGFRFATAGLTARRIEMTLRARGVGDGADVNAAAQSVAWACALSAQAGCDAGSCLEAVRVECARQRDARRNADQALAMPLATVRILMALPLVTLLAGEAMGARPMAFLLGNPAGWGMLGVGAAFEGCGIAWMRWLVHRFGVRAGLAGSAGPAGSVGPAGSAQSKRGSLT</sequence>
<protein>
    <submittedName>
        <fullName evidence="3">Type II secretion system protein, pilus assembly</fullName>
    </submittedName>
</protein>
<keyword evidence="4" id="KW-1185">Reference proteome</keyword>
<evidence type="ECO:0000256" key="1">
    <source>
        <dbReference type="SAM" id="MobiDB-lite"/>
    </source>
</evidence>
<organism evidence="3 4">
    <name type="scientific">Pseudoscardovia suis</name>
    <dbReference type="NCBI Taxonomy" id="987063"/>
    <lineage>
        <taxon>Bacteria</taxon>
        <taxon>Bacillati</taxon>
        <taxon>Actinomycetota</taxon>
        <taxon>Actinomycetes</taxon>
        <taxon>Bifidobacteriales</taxon>
        <taxon>Bifidobacteriaceae</taxon>
        <taxon>Pseudoscardovia</taxon>
    </lineage>
</organism>
<keyword evidence="2" id="KW-0812">Transmembrane</keyword>
<proteinExistence type="predicted"/>
<keyword evidence="2" id="KW-0472">Membrane</keyword>
<evidence type="ECO:0000256" key="2">
    <source>
        <dbReference type="SAM" id="Phobius"/>
    </source>
</evidence>
<feature type="transmembrane region" description="Helical" evidence="2">
    <location>
        <begin position="160"/>
        <end position="181"/>
    </location>
</feature>
<gene>
    <name evidence="3" type="ORF">PSSU_1182</name>
</gene>
<keyword evidence="2" id="KW-1133">Transmembrane helix</keyword>
<dbReference type="AlphaFoldDB" id="A0A261EVR1"/>
<feature type="compositionally biased region" description="Low complexity" evidence="1">
    <location>
        <begin position="194"/>
        <end position="206"/>
    </location>
</feature>
<feature type="region of interest" description="Disordered" evidence="1">
    <location>
        <begin position="194"/>
        <end position="214"/>
    </location>
</feature>
<evidence type="ECO:0000313" key="3">
    <source>
        <dbReference type="EMBL" id="OZG50746.1"/>
    </source>
</evidence>
<dbReference type="Proteomes" id="UP000216454">
    <property type="component" value="Unassembled WGS sequence"/>
</dbReference>
<reference evidence="3 4" key="1">
    <citation type="journal article" date="2017" name="BMC Genomics">
        <title>Comparative genomic and phylogenomic analyses of the Bifidobacteriaceae family.</title>
        <authorList>
            <person name="Lugli G.A."/>
            <person name="Milani C."/>
            <person name="Turroni F."/>
            <person name="Duranti S."/>
            <person name="Mancabelli L."/>
            <person name="Mangifesta M."/>
            <person name="Ferrario C."/>
            <person name="Modesto M."/>
            <person name="Mattarelli P."/>
            <person name="Jiri K."/>
            <person name="van Sinderen D."/>
            <person name="Ventura M."/>
        </authorList>
    </citation>
    <scope>NUCLEOTIDE SEQUENCE [LARGE SCALE GENOMIC DNA]</scope>
    <source>
        <strain evidence="3 4">DSM 24744</strain>
    </source>
</reference>
<evidence type="ECO:0000313" key="4">
    <source>
        <dbReference type="Proteomes" id="UP000216454"/>
    </source>
</evidence>
<dbReference type="EMBL" id="MWWQ01000011">
    <property type="protein sequence ID" value="OZG50746.1"/>
    <property type="molecule type" value="Genomic_DNA"/>
</dbReference>